<dbReference type="PANTHER" id="PTHR12161">
    <property type="entry name" value="IST1 FAMILY MEMBER"/>
    <property type="match status" value="1"/>
</dbReference>
<dbReference type="AlphaFoldDB" id="A0ABC8U4J3"/>
<protein>
    <recommendedName>
        <fullName evidence="5">IST1-like protein</fullName>
    </recommendedName>
</protein>
<name>A0ABC8U4J3_9AQUA</name>
<evidence type="ECO:0000256" key="2">
    <source>
        <dbReference type="SAM" id="MobiDB-lite"/>
    </source>
</evidence>
<proteinExistence type="inferred from homology"/>
<organism evidence="3 4">
    <name type="scientific">Ilex paraguariensis</name>
    <name type="common">yerba mate</name>
    <dbReference type="NCBI Taxonomy" id="185542"/>
    <lineage>
        <taxon>Eukaryota</taxon>
        <taxon>Viridiplantae</taxon>
        <taxon>Streptophyta</taxon>
        <taxon>Embryophyta</taxon>
        <taxon>Tracheophyta</taxon>
        <taxon>Spermatophyta</taxon>
        <taxon>Magnoliopsida</taxon>
        <taxon>eudicotyledons</taxon>
        <taxon>Gunneridae</taxon>
        <taxon>Pentapetalae</taxon>
        <taxon>asterids</taxon>
        <taxon>campanulids</taxon>
        <taxon>Aquifoliales</taxon>
        <taxon>Aquifoliaceae</taxon>
        <taxon>Ilex</taxon>
    </lineage>
</organism>
<dbReference type="EMBL" id="CAUOFW020006780">
    <property type="protein sequence ID" value="CAK9176240.1"/>
    <property type="molecule type" value="Genomic_DNA"/>
</dbReference>
<dbReference type="FunFam" id="1.20.1260.60:FF:000002">
    <property type="entry name" value="Vacuolar protein sorting-associated protein IST1"/>
    <property type="match status" value="1"/>
</dbReference>
<evidence type="ECO:0000313" key="3">
    <source>
        <dbReference type="EMBL" id="CAK9176240.1"/>
    </source>
</evidence>
<keyword evidence="4" id="KW-1185">Reference proteome</keyword>
<feature type="region of interest" description="Disordered" evidence="2">
    <location>
        <begin position="276"/>
        <end position="300"/>
    </location>
</feature>
<feature type="compositionally biased region" description="Basic and acidic residues" evidence="2">
    <location>
        <begin position="341"/>
        <end position="359"/>
    </location>
</feature>
<feature type="compositionally biased region" description="Basic and acidic residues" evidence="2">
    <location>
        <begin position="196"/>
        <end position="210"/>
    </location>
</feature>
<dbReference type="PANTHER" id="PTHR12161:SF83">
    <property type="entry name" value="IST1-LIKE PROTEIN"/>
    <property type="match status" value="1"/>
</dbReference>
<evidence type="ECO:0000313" key="4">
    <source>
        <dbReference type="Proteomes" id="UP001642360"/>
    </source>
</evidence>
<gene>
    <name evidence="3" type="ORF">ILEXP_LOCUS46078</name>
</gene>
<evidence type="ECO:0008006" key="5">
    <source>
        <dbReference type="Google" id="ProtNLM"/>
    </source>
</evidence>
<feature type="region of interest" description="Disordered" evidence="2">
    <location>
        <begin position="431"/>
        <end position="496"/>
    </location>
</feature>
<comment type="similarity">
    <text evidence="1">Belongs to the IST1 family.</text>
</comment>
<dbReference type="Proteomes" id="UP001642360">
    <property type="component" value="Unassembled WGS sequence"/>
</dbReference>
<dbReference type="Pfam" id="PF03398">
    <property type="entry name" value="Ist1"/>
    <property type="match status" value="1"/>
</dbReference>
<sequence>MGKKLDALLGRKFKTTKLKATVNLAISRLSVLKNQRQTRCSLARSDVLQLLNLGHHERALLRVEQVIKEQNMVDVFVMVEGYCLVLIERVNLIEHEKVCPDELKEAISSLIYASTRCGEFPELPKIRAIFTSRFGKEFATRAIELRNNCGVNPKMIQKLSTRTPSLENRLKVLNEIASENNIVLQIEEVSPVTTELLEKSDTEQKQDQPKLDPSTHSISAKLDDNLPISPEELVRVDGFSNSMEARKKFRDVADAAQAAFESAAYAAAAARAAVELSRSRSHDPDDSHSPNTLQRKGASIYQPMKSKLQIGEEVGDISVGLGFEKKYPIPNFLSESEDEEMYNKNKSEKANHGKRELQFKRSISSSGSDSADNILKGSKLPSDLEGQSKAFGRTTGFDESDDETENEQPRILLSRTHDLGFGIKHASATEVLSSEESSTIKHEKNFPLRSQAGLEEEPVPGDPKQHVAQGSRIHSAEPLNAENRPVSVRTRRTQRQ</sequence>
<reference evidence="3 4" key="1">
    <citation type="submission" date="2024-02" db="EMBL/GenBank/DDBJ databases">
        <authorList>
            <person name="Vignale AGUSTIN F."/>
            <person name="Sosa J E."/>
            <person name="Modenutti C."/>
        </authorList>
    </citation>
    <scope>NUCLEOTIDE SEQUENCE [LARGE SCALE GENOMIC DNA]</scope>
</reference>
<dbReference type="Gene3D" id="1.20.1260.60">
    <property type="entry name" value="Vacuolar protein sorting-associated protein Ist1"/>
    <property type="match status" value="1"/>
</dbReference>
<comment type="caution">
    <text evidence="3">The sequence shown here is derived from an EMBL/GenBank/DDBJ whole genome shotgun (WGS) entry which is preliminary data.</text>
</comment>
<evidence type="ECO:0000256" key="1">
    <source>
        <dbReference type="ARBA" id="ARBA00005536"/>
    </source>
</evidence>
<feature type="region of interest" description="Disordered" evidence="2">
    <location>
        <begin position="337"/>
        <end position="408"/>
    </location>
</feature>
<feature type="compositionally biased region" description="Basic and acidic residues" evidence="2">
    <location>
        <begin position="277"/>
        <end position="288"/>
    </location>
</feature>
<dbReference type="InterPro" id="IPR042277">
    <property type="entry name" value="IST1-like"/>
</dbReference>
<dbReference type="InterPro" id="IPR005061">
    <property type="entry name" value="Ist1"/>
</dbReference>
<feature type="region of interest" description="Disordered" evidence="2">
    <location>
        <begin position="196"/>
        <end position="222"/>
    </location>
</feature>
<accession>A0ABC8U4J3</accession>